<evidence type="ECO:0000256" key="10">
    <source>
        <dbReference type="SAM" id="MobiDB-lite"/>
    </source>
</evidence>
<keyword evidence="4 11" id="KW-0812">Transmembrane</keyword>
<feature type="transmembrane region" description="Helical" evidence="11">
    <location>
        <begin position="190"/>
        <end position="211"/>
    </location>
</feature>
<dbReference type="Proteomes" id="UP001652700">
    <property type="component" value="Unplaced"/>
</dbReference>
<keyword evidence="5 11" id="KW-1133">Transmembrane helix</keyword>
<evidence type="ECO:0000256" key="4">
    <source>
        <dbReference type="ARBA" id="ARBA00022692"/>
    </source>
</evidence>
<dbReference type="RefSeq" id="XP_050502366.1">
    <property type="nucleotide sequence ID" value="XM_050646409.1"/>
</dbReference>
<keyword evidence="14" id="KW-1185">Reference proteome</keyword>
<feature type="compositionally biased region" description="Low complexity" evidence="10">
    <location>
        <begin position="349"/>
        <end position="362"/>
    </location>
</feature>
<keyword evidence="7 11" id="KW-0472">Membrane</keyword>
<feature type="region of interest" description="Disordered" evidence="10">
    <location>
        <begin position="338"/>
        <end position="390"/>
    </location>
</feature>
<evidence type="ECO:0000256" key="1">
    <source>
        <dbReference type="ARBA" id="ARBA00004651"/>
    </source>
</evidence>
<dbReference type="InterPro" id="IPR017452">
    <property type="entry name" value="GPCR_Rhodpsn_7TM"/>
</dbReference>
<feature type="transmembrane region" description="Helical" evidence="11">
    <location>
        <begin position="117"/>
        <end position="141"/>
    </location>
</feature>
<evidence type="ECO:0000256" key="2">
    <source>
        <dbReference type="ARBA" id="ARBA00010663"/>
    </source>
</evidence>
<evidence type="ECO:0000256" key="7">
    <source>
        <dbReference type="ARBA" id="ARBA00023136"/>
    </source>
</evidence>
<evidence type="ECO:0000256" key="3">
    <source>
        <dbReference type="ARBA" id="ARBA00022475"/>
    </source>
</evidence>
<feature type="transmembrane region" description="Helical" evidence="11">
    <location>
        <begin position="475"/>
        <end position="497"/>
    </location>
</feature>
<dbReference type="PRINTS" id="PR00237">
    <property type="entry name" value="GPCRRHODOPSN"/>
</dbReference>
<dbReference type="PANTHER" id="PTHR24247">
    <property type="entry name" value="5-HYDROXYTRYPTAMINE RECEPTOR"/>
    <property type="match status" value="1"/>
</dbReference>
<dbReference type="Gene3D" id="1.20.1070.10">
    <property type="entry name" value="Rhodopsin 7-helix transmembrane proteins"/>
    <property type="match status" value="2"/>
</dbReference>
<dbReference type="PROSITE" id="PS50262">
    <property type="entry name" value="G_PROTEIN_RECEP_F1_2"/>
    <property type="match status" value="1"/>
</dbReference>
<keyword evidence="3" id="KW-1003">Cell membrane</keyword>
<keyword evidence="8" id="KW-0675">Receptor</keyword>
<dbReference type="EnsemblMetazoa" id="XM_050646409.1">
    <property type="protein sequence ID" value="XP_050502366.1"/>
    <property type="gene ID" value="LOC114329832"/>
</dbReference>
<feature type="transmembrane region" description="Helical" evidence="11">
    <location>
        <begin position="232"/>
        <end position="256"/>
    </location>
</feature>
<evidence type="ECO:0000256" key="9">
    <source>
        <dbReference type="ARBA" id="ARBA00023224"/>
    </source>
</evidence>
<dbReference type="SMART" id="SM01381">
    <property type="entry name" value="7TM_GPCR_Srsx"/>
    <property type="match status" value="1"/>
</dbReference>
<feature type="transmembrane region" description="Helical" evidence="11">
    <location>
        <begin position="441"/>
        <end position="463"/>
    </location>
</feature>
<dbReference type="GeneID" id="114329832"/>
<reference evidence="13" key="1">
    <citation type="submission" date="2025-05" db="UniProtKB">
        <authorList>
            <consortium name="EnsemblMetazoa"/>
        </authorList>
    </citation>
    <scope>IDENTIFICATION</scope>
</reference>
<evidence type="ECO:0000313" key="14">
    <source>
        <dbReference type="Proteomes" id="UP001652700"/>
    </source>
</evidence>
<dbReference type="PANTHER" id="PTHR24247:SF228">
    <property type="entry name" value="5-HYDROXYTRYPTAMINE (SEROTONIN) RECEPTOR 2A, ISOFORM B"/>
    <property type="match status" value="1"/>
</dbReference>
<organism evidence="13 14">
    <name type="scientific">Diabrotica virgifera virgifera</name>
    <name type="common">western corn rootworm</name>
    <dbReference type="NCBI Taxonomy" id="50390"/>
    <lineage>
        <taxon>Eukaryota</taxon>
        <taxon>Metazoa</taxon>
        <taxon>Ecdysozoa</taxon>
        <taxon>Arthropoda</taxon>
        <taxon>Hexapoda</taxon>
        <taxon>Insecta</taxon>
        <taxon>Pterygota</taxon>
        <taxon>Neoptera</taxon>
        <taxon>Endopterygota</taxon>
        <taxon>Coleoptera</taxon>
        <taxon>Polyphaga</taxon>
        <taxon>Cucujiformia</taxon>
        <taxon>Chrysomeloidea</taxon>
        <taxon>Chrysomelidae</taxon>
        <taxon>Galerucinae</taxon>
        <taxon>Diabroticina</taxon>
        <taxon>Diabroticites</taxon>
        <taxon>Diabrotica</taxon>
    </lineage>
</organism>
<feature type="transmembrane region" description="Helical" evidence="11">
    <location>
        <begin position="276"/>
        <end position="297"/>
    </location>
</feature>
<name>A0ABM5JWP7_DIAVI</name>
<feature type="domain" description="G-protein coupled receptors family 1 profile" evidence="12">
    <location>
        <begin position="132"/>
        <end position="494"/>
    </location>
</feature>
<protein>
    <recommendedName>
        <fullName evidence="12">G-protein coupled receptors family 1 profile domain-containing protein</fullName>
    </recommendedName>
</protein>
<keyword evidence="6" id="KW-0297">G-protein coupled receptor</keyword>
<sequence>MLSSFQSPAEESITKCVQNTTSTLCSQKVSLSLSCVDLEQEAYDYYCQYNSTSDSWYYCTGCSSNVSDIVISFLGSNVSDFVVRASQAQCRLINKSDDILWTCRENFVTWSGLHYDWSFLFVVVFIIAGGLGNILVCLAVLLDRRLQNVTNYFLLSLAIADLLVSLFVMPLGAIPGFLGSWPFGFVWCNVYVTCDVLACSSSIMHMCFISLGRYLGIRNPLKTRHSTTTKTVVFKIALVWLLSMLVSSSITVLGIINHENIMPEPGSCVINNRAFFVFGSLIAFYVPMVIMVVTYALTVQLLRKKARFAAEHPENDQFRRLGGRFAQKHERTPTISGTLWRTAGSGERSTSNLRLSSSHSQLPYVNGGNGTGPVSTDRRDQSTQTPENISKETRNCKLRSLKLQLNHTTSNLTNFRLLASRVRRKHISANSVANEQKASKVLGIVFFTFVLCWSPFFVLNIFFAVCPLCEVPKDVVVVCLWLGYVSSTINPIIYTVFNKTFRGAFIRLLLCRCKRYVKIITYSTSGRVSSTSH</sequence>
<evidence type="ECO:0000256" key="6">
    <source>
        <dbReference type="ARBA" id="ARBA00023040"/>
    </source>
</evidence>
<comment type="similarity">
    <text evidence="2">Belongs to the G-protein coupled receptor 1 family.</text>
</comment>
<dbReference type="SUPFAM" id="SSF81321">
    <property type="entry name" value="Family A G protein-coupled receptor-like"/>
    <property type="match status" value="1"/>
</dbReference>
<keyword evidence="9" id="KW-0807">Transducer</keyword>
<evidence type="ECO:0000256" key="11">
    <source>
        <dbReference type="SAM" id="Phobius"/>
    </source>
</evidence>
<dbReference type="Pfam" id="PF00001">
    <property type="entry name" value="7tm_1"/>
    <property type="match status" value="1"/>
</dbReference>
<comment type="subcellular location">
    <subcellularLocation>
        <location evidence="1">Cell membrane</location>
        <topology evidence="1">Multi-pass membrane protein</topology>
    </subcellularLocation>
</comment>
<evidence type="ECO:0000256" key="8">
    <source>
        <dbReference type="ARBA" id="ARBA00023170"/>
    </source>
</evidence>
<dbReference type="InterPro" id="IPR000276">
    <property type="entry name" value="GPCR_Rhodpsn"/>
</dbReference>
<evidence type="ECO:0000256" key="5">
    <source>
        <dbReference type="ARBA" id="ARBA00022989"/>
    </source>
</evidence>
<evidence type="ECO:0000313" key="13">
    <source>
        <dbReference type="EnsemblMetazoa" id="XP_050502366.1"/>
    </source>
</evidence>
<accession>A0ABM5JWP7</accession>
<feature type="transmembrane region" description="Helical" evidence="11">
    <location>
        <begin position="153"/>
        <end position="178"/>
    </location>
</feature>
<proteinExistence type="inferred from homology"/>
<evidence type="ECO:0000259" key="12">
    <source>
        <dbReference type="PROSITE" id="PS50262"/>
    </source>
</evidence>